<feature type="region of interest" description="Disordered" evidence="1">
    <location>
        <begin position="321"/>
        <end position="372"/>
    </location>
</feature>
<evidence type="ECO:0000313" key="2">
    <source>
        <dbReference type="EMBL" id="WFD45283.1"/>
    </source>
</evidence>
<evidence type="ECO:0000313" key="3">
    <source>
        <dbReference type="Proteomes" id="UP001214628"/>
    </source>
</evidence>
<evidence type="ECO:0008006" key="4">
    <source>
        <dbReference type="Google" id="ProtNLM"/>
    </source>
</evidence>
<name>A0AAF0JG76_9BASI</name>
<dbReference type="EMBL" id="CP118382">
    <property type="protein sequence ID" value="WFD45283.1"/>
    <property type="molecule type" value="Genomic_DNA"/>
</dbReference>
<sequence>MLRNAPARMRRARFQDEELVSSPPMLAGEDEENLLSDFWKDFDQNKFLQELNSYTHHAQTTHTTNVSNLMIPALDSPLKTPGPSDTIVSESLRESPTIPPEFYGQVIQILTFVLGSNPPMLADFSEGDRNAEQLSTSYDHVQDLTAEDWKTMHNVVTLIMEHFGSETPMPSTLVSTQELTRLLQKLMAKQQETQRPKSTTNIVQSPFAYTPTHDVVRQFLNTEFTEEEDEDDPEFLPTVDDPTLSPAWRQALQDLTSTPLPPLGSTPDTMQQSGKQHGREPLNSVQRNVHPTLNPTTIPTVLGTNPTATSTTELATALEPMRPEFPDSDNARRGRRPMYTAEQARERKRERNRQHMRMKRSSERANNLRSTSEDTLIRDAEIQFLRQELERLREENARLRGREEMRQYAANMGLPTNFSL</sequence>
<feature type="compositionally biased region" description="Polar residues" evidence="1">
    <location>
        <begin position="283"/>
        <end position="306"/>
    </location>
</feature>
<keyword evidence="3" id="KW-1185">Reference proteome</keyword>
<dbReference type="CDD" id="cd14686">
    <property type="entry name" value="bZIP"/>
    <property type="match status" value="1"/>
</dbReference>
<protein>
    <recommendedName>
        <fullName evidence="4">BZIP domain-containing protein</fullName>
    </recommendedName>
</protein>
<organism evidence="2 3">
    <name type="scientific">Malassezia psittaci</name>
    <dbReference type="NCBI Taxonomy" id="1821823"/>
    <lineage>
        <taxon>Eukaryota</taxon>
        <taxon>Fungi</taxon>
        <taxon>Dikarya</taxon>
        <taxon>Basidiomycota</taxon>
        <taxon>Ustilaginomycotina</taxon>
        <taxon>Malasseziomycetes</taxon>
        <taxon>Malasseziales</taxon>
        <taxon>Malasseziaceae</taxon>
        <taxon>Malassezia</taxon>
    </lineage>
</organism>
<feature type="region of interest" description="Disordered" evidence="1">
    <location>
        <begin position="256"/>
        <end position="306"/>
    </location>
</feature>
<accession>A0AAF0JG76</accession>
<evidence type="ECO:0000256" key="1">
    <source>
        <dbReference type="SAM" id="MobiDB-lite"/>
    </source>
</evidence>
<proteinExistence type="predicted"/>
<feature type="compositionally biased region" description="Basic residues" evidence="1">
    <location>
        <begin position="350"/>
        <end position="359"/>
    </location>
</feature>
<gene>
    <name evidence="2" type="ORF">MPSI1_003965</name>
</gene>
<dbReference type="Proteomes" id="UP001214628">
    <property type="component" value="Chromosome 8"/>
</dbReference>
<reference evidence="2" key="1">
    <citation type="submission" date="2023-02" db="EMBL/GenBank/DDBJ databases">
        <title>Mating type loci evolution in Malassezia.</title>
        <authorList>
            <person name="Coelho M.A."/>
        </authorList>
    </citation>
    <scope>NUCLEOTIDE SEQUENCE</scope>
    <source>
        <strain evidence="2">CBS 14136</strain>
    </source>
</reference>
<dbReference type="AlphaFoldDB" id="A0AAF0JG76"/>
<feature type="compositionally biased region" description="Basic and acidic residues" evidence="1">
    <location>
        <begin position="321"/>
        <end position="332"/>
    </location>
</feature>